<evidence type="ECO:0000256" key="1">
    <source>
        <dbReference type="ARBA" id="ARBA00004167"/>
    </source>
</evidence>
<dbReference type="AlphaFoldDB" id="A0A7N0VBC3"/>
<name>A0A7N0VBC3_KALFE</name>
<keyword evidence="9" id="KW-1185">Reference proteome</keyword>
<reference evidence="8" key="1">
    <citation type="submission" date="2021-01" db="UniProtKB">
        <authorList>
            <consortium name="EnsemblPlants"/>
        </authorList>
    </citation>
    <scope>IDENTIFICATION</scope>
</reference>
<feature type="transmembrane region" description="Helical" evidence="6">
    <location>
        <begin position="77"/>
        <end position="105"/>
    </location>
</feature>
<evidence type="ECO:0000256" key="4">
    <source>
        <dbReference type="ARBA" id="ARBA00023136"/>
    </source>
</evidence>
<dbReference type="OMA" id="IKILKWT"/>
<evidence type="ECO:0000256" key="3">
    <source>
        <dbReference type="ARBA" id="ARBA00022989"/>
    </source>
</evidence>
<dbReference type="Gramene" id="Kaladp0515s0235.1.v1.1">
    <property type="protein sequence ID" value="Kaladp0515s0235.1.v1.1.CDS.1"/>
    <property type="gene ID" value="Kaladp0515s0235.v1.1"/>
</dbReference>
<comment type="subcellular location">
    <subcellularLocation>
        <location evidence="1">Membrane</location>
        <topology evidence="1">Single-pass membrane protein</topology>
    </subcellularLocation>
</comment>
<sequence length="278" mass="29618">MADRVYPSTKPAAVPAAAAVANGGGAGGGANGVAPPPAVSVPPGAAKPQIYNPNRPPYRPQPYTQGRRARRKRCTCCCCLFWSILVILLLALVVAIAGAAFWVLYRPHSPAFTVSNFRLANLNLTSNADTSHLASAMNLTLSNSNPNKKISFFYDDFTLRVLSGSGVLIANGSAPGFPSAPKDANTMKLQLKNSADLDAESARDLKSDLKKKTLAMKVKAETKVRVKIGKMKTKKVIIRVTCVGIHGTAPTGKTATVLSTGDAKCSVDLRFKIWRFTF</sequence>
<evidence type="ECO:0000313" key="9">
    <source>
        <dbReference type="Proteomes" id="UP000594263"/>
    </source>
</evidence>
<evidence type="ECO:0000256" key="2">
    <source>
        <dbReference type="ARBA" id="ARBA00022692"/>
    </source>
</evidence>
<dbReference type="EnsemblPlants" id="Kaladp0515s0235.1.v1.1">
    <property type="protein sequence ID" value="Kaladp0515s0235.1.v1.1.CDS.1"/>
    <property type="gene ID" value="Kaladp0515s0235.v1.1"/>
</dbReference>
<accession>A0A7N0VBC3</accession>
<dbReference type="Proteomes" id="UP000594263">
    <property type="component" value="Unplaced"/>
</dbReference>
<organism evidence="8 9">
    <name type="scientific">Kalanchoe fedtschenkoi</name>
    <name type="common">Lavender scallops</name>
    <name type="synonym">South American air plant</name>
    <dbReference type="NCBI Taxonomy" id="63787"/>
    <lineage>
        <taxon>Eukaryota</taxon>
        <taxon>Viridiplantae</taxon>
        <taxon>Streptophyta</taxon>
        <taxon>Embryophyta</taxon>
        <taxon>Tracheophyta</taxon>
        <taxon>Spermatophyta</taxon>
        <taxon>Magnoliopsida</taxon>
        <taxon>eudicotyledons</taxon>
        <taxon>Gunneridae</taxon>
        <taxon>Pentapetalae</taxon>
        <taxon>Saxifragales</taxon>
        <taxon>Crassulaceae</taxon>
        <taxon>Kalanchoe</taxon>
    </lineage>
</organism>
<dbReference type="GO" id="GO:0098542">
    <property type="term" value="P:defense response to other organism"/>
    <property type="evidence" value="ECO:0007669"/>
    <property type="project" value="InterPro"/>
</dbReference>
<dbReference type="InterPro" id="IPR004864">
    <property type="entry name" value="LEA_2"/>
</dbReference>
<proteinExistence type="predicted"/>
<evidence type="ECO:0000256" key="6">
    <source>
        <dbReference type="SAM" id="Phobius"/>
    </source>
</evidence>
<evidence type="ECO:0000259" key="7">
    <source>
        <dbReference type="Pfam" id="PF03168"/>
    </source>
</evidence>
<dbReference type="InterPro" id="IPR044839">
    <property type="entry name" value="NDR1-like"/>
</dbReference>
<evidence type="ECO:0000313" key="8">
    <source>
        <dbReference type="EnsemblPlants" id="Kaladp0515s0235.1.v1.1.CDS.1"/>
    </source>
</evidence>
<feature type="domain" description="Late embryogenesis abundant protein LEA-2 subgroup" evidence="7">
    <location>
        <begin position="141"/>
        <end position="242"/>
    </location>
</feature>
<dbReference type="Pfam" id="PF03168">
    <property type="entry name" value="LEA_2"/>
    <property type="match status" value="1"/>
</dbReference>
<keyword evidence="2 6" id="KW-0812">Transmembrane</keyword>
<protein>
    <recommendedName>
        <fullName evidence="7">Late embryogenesis abundant protein LEA-2 subgroup domain-containing protein</fullName>
    </recommendedName>
</protein>
<dbReference type="PANTHER" id="PTHR31234">
    <property type="entry name" value="LATE EMBRYOGENESIS ABUNDANT (LEA) HYDROXYPROLINE-RICH GLYCOPROTEIN FAMILY"/>
    <property type="match status" value="1"/>
</dbReference>
<dbReference type="PANTHER" id="PTHR31234:SF6">
    <property type="entry name" value="LATE EMBRYOGENESIS ABUNDANT PROTEIN LEA-2 SUBGROUP DOMAIN-CONTAINING PROTEIN"/>
    <property type="match status" value="1"/>
</dbReference>
<dbReference type="GO" id="GO:0005886">
    <property type="term" value="C:plasma membrane"/>
    <property type="evidence" value="ECO:0007669"/>
    <property type="project" value="TreeGrafter"/>
</dbReference>
<keyword evidence="3 6" id="KW-1133">Transmembrane helix</keyword>
<keyword evidence="4 6" id="KW-0472">Membrane</keyword>
<feature type="region of interest" description="Disordered" evidence="5">
    <location>
        <begin position="44"/>
        <end position="64"/>
    </location>
</feature>
<feature type="compositionally biased region" description="Low complexity" evidence="5">
    <location>
        <begin position="44"/>
        <end position="53"/>
    </location>
</feature>
<evidence type="ECO:0000256" key="5">
    <source>
        <dbReference type="SAM" id="MobiDB-lite"/>
    </source>
</evidence>